<dbReference type="Pfam" id="PF06821">
    <property type="entry name" value="Ser_hydrolase"/>
    <property type="match status" value="1"/>
</dbReference>
<organism evidence="1 2">
    <name type="scientific">Subtercola boreus</name>
    <dbReference type="NCBI Taxonomy" id="120213"/>
    <lineage>
        <taxon>Bacteria</taxon>
        <taxon>Bacillati</taxon>
        <taxon>Actinomycetota</taxon>
        <taxon>Actinomycetes</taxon>
        <taxon>Micrococcales</taxon>
        <taxon>Microbacteriaceae</taxon>
        <taxon>Subtercola</taxon>
    </lineage>
</organism>
<dbReference type="EMBL" id="NBWZ01000001">
    <property type="protein sequence ID" value="RFA10960.1"/>
    <property type="molecule type" value="Genomic_DNA"/>
</dbReference>
<dbReference type="GO" id="GO:0016787">
    <property type="term" value="F:hydrolase activity"/>
    <property type="evidence" value="ECO:0007669"/>
    <property type="project" value="InterPro"/>
</dbReference>
<dbReference type="OrthoDB" id="9804993at2"/>
<dbReference type="InterPro" id="IPR010662">
    <property type="entry name" value="RBBP9/YdeN"/>
</dbReference>
<proteinExistence type="predicted"/>
<dbReference type="Gene3D" id="3.40.50.1820">
    <property type="entry name" value="alpha/beta hydrolase"/>
    <property type="match status" value="1"/>
</dbReference>
<gene>
    <name evidence="1" type="ORF">B7R54_18400</name>
</gene>
<reference evidence="1 2" key="1">
    <citation type="submission" date="2017-04" db="EMBL/GenBank/DDBJ databases">
        <title>Comparative genome analysis of Subtercola boreus.</title>
        <authorList>
            <person name="Cho Y.-J."/>
            <person name="Cho A."/>
            <person name="Kim O.-S."/>
            <person name="Lee J.-I."/>
        </authorList>
    </citation>
    <scope>NUCLEOTIDE SEQUENCE [LARGE SCALE GENOMIC DNA]</scope>
    <source>
        <strain evidence="1 2">K300</strain>
    </source>
</reference>
<protein>
    <recommendedName>
        <fullName evidence="3">Alpha/beta hydrolase</fullName>
    </recommendedName>
</protein>
<sequence length="202" mass="21837">MFTERLRMLFTIVPGSGGSGPDHWQTLWEAELPVAVRIAPPSWDDHDPADWSRSLDVAADAHGSERAVLVAHSFGCLVAVDWAVRNSSRVAGLFLVAPPDRRGIARDMIAGLDHTDDIRLDVPAEVLISTDDPYCSSERALKLARAWRAVPRVLGALGHINASSGLGAWPDGRQMLDEFVITAAGRPAVRPSFRTSPPQSAS</sequence>
<evidence type="ECO:0000313" key="1">
    <source>
        <dbReference type="EMBL" id="RFA10960.1"/>
    </source>
</evidence>
<evidence type="ECO:0000313" key="2">
    <source>
        <dbReference type="Proteomes" id="UP000256486"/>
    </source>
</evidence>
<keyword evidence="2" id="KW-1185">Reference proteome</keyword>
<comment type="caution">
    <text evidence="1">The sequence shown here is derived from an EMBL/GenBank/DDBJ whole genome shotgun (WGS) entry which is preliminary data.</text>
</comment>
<name>A0A3E0VNA4_9MICO</name>
<dbReference type="AlphaFoldDB" id="A0A3E0VNA4"/>
<dbReference type="InterPro" id="IPR029058">
    <property type="entry name" value="AB_hydrolase_fold"/>
</dbReference>
<evidence type="ECO:0008006" key="3">
    <source>
        <dbReference type="Google" id="ProtNLM"/>
    </source>
</evidence>
<accession>A0A3E0VNA4</accession>
<dbReference type="SUPFAM" id="SSF53474">
    <property type="entry name" value="alpha/beta-Hydrolases"/>
    <property type="match status" value="1"/>
</dbReference>
<dbReference type="Proteomes" id="UP000256486">
    <property type="component" value="Unassembled WGS sequence"/>
</dbReference>